<dbReference type="HOGENOM" id="CLU_015591_0_0_11"/>
<gene>
    <name evidence="2" type="ordered locus">Krad_4631</name>
</gene>
<dbReference type="EMBL" id="CP000751">
    <property type="protein sequence ID" value="ABS06090.1"/>
    <property type="molecule type" value="Genomic_DNA"/>
</dbReference>
<proteinExistence type="predicted"/>
<feature type="region of interest" description="Disordered" evidence="1">
    <location>
        <begin position="809"/>
        <end position="833"/>
    </location>
</feature>
<dbReference type="OrthoDB" id="4647520at2"/>
<name>A6WH01_KINRD</name>
<feature type="compositionally biased region" description="Low complexity" evidence="1">
    <location>
        <begin position="875"/>
        <end position="960"/>
    </location>
</feature>
<sequence length="1028" mass="111672">MEHPIQNLCGHLLFSRDGTVWATWRLQGQAYGRRAVAEKEQIRVLHQMLYRSLGGESLHLGFEVDTDPVQVIRDMLRGLNHPLEELPEWAAEVEATTERLETDLPLSERTYWLSVPLRNSGASRLSEPLRAGTTSLLNKLGAPRGVPATAILADRLQQAAEIQALIPGPFNARPATAAETVWLYRHAQTRGLGQHDTWLPPAPSTDELKAAADMTEHELAAVQHMASPGRIGRLILDEAAVSDVPADGWRKGFRARLRRLLPSQRKVLKIVDTDDDTLVSYQSLAVLAGTPTAGAVFPGTEWLGKAEDSGVPVDWAVRMRNTAREEVLSRNQRAVKNLNDQYMQREGEISTGSHELDTVAAALTEYQALLAKDKLEVELQTITFFATSAATREQALINGATLARFYNAFGHPLERPLGEQQDAWWAMLPGTAWPKKFNDLTQISLSEGFSAAVPNVSSALGDGRGALWAVNETTLATSVVMVDLFATILANFSAAVAVAGELGSGKSYALKSLAGALVDRGARLVSIDRSSTGEYVPFGRSLGSCTVAAVLDNLDAGVYLEWSLDPLRMFPGDEGSRLAQRLLTPLLSIVPDSDVELALTYTTDPAYRAKHDIDSLQTLTEHLLDPARHDLPGANELGRKLRGLRTKSYARVLFDQTLPALDLWSSRALIFTTHGLQLPTRAELLNEHLFRKMDPEKHFGRAMYALLMSLARAVAFADPDELVFFVCDECHHITASIEGEQELEIFVREGRKVGAAAGLGSQDCENDFGSPTLRGLIPYRLVMRLTDENLARKALEWIGLEPTQEHLDEITGDLSPRDPADPDGKVDPERRGEGIFRDSYRRIGRVRILGPALEARRIAYSTTPRASSSKLLKQPTSPSTAAATPPATRPATRSDATRPATSALEPGTRTGRTTSRVTPPSTTSPSTTSPSTTSPSTTSPATPIRRPQRTSTASTGTAAAVLDKPTRVRNQAQAADVTAAAAPEASSAPGAALPPSRRKKASPRRSAAPTSTSHQPEGEPQDRDEDQG</sequence>
<evidence type="ECO:0000313" key="2">
    <source>
        <dbReference type="EMBL" id="ABS06090.1"/>
    </source>
</evidence>
<reference evidence="3" key="1">
    <citation type="journal article" date="2008" name="PLoS ONE">
        <title>Survival in nuclear waste, extreme resistance, and potential applications gleaned from the genome sequence of Kineococcus radiotolerans SRS30216.</title>
        <authorList>
            <person name="Bagwell C.E."/>
            <person name="Bhat S."/>
            <person name="Hawkins G.M."/>
            <person name="Smith B.W."/>
            <person name="Biswas T."/>
            <person name="Hoover T.R."/>
            <person name="Saunders E."/>
            <person name="Han C.S."/>
            <person name="Tsodikov O.V."/>
            <person name="Shimkets L.J."/>
        </authorList>
    </citation>
    <scope>NUCLEOTIDE SEQUENCE [LARGE SCALE GENOMIC DNA]</scope>
    <source>
        <strain evidence="3">ATCC BAA-149 / DSM 14245 / SRS30216</strain>
    </source>
</reference>
<dbReference type="Gene3D" id="3.40.50.300">
    <property type="entry name" value="P-loop containing nucleotide triphosphate hydrolases"/>
    <property type="match status" value="2"/>
</dbReference>
<keyword evidence="2" id="KW-0614">Plasmid</keyword>
<organism evidence="2 3">
    <name type="scientific">Kineococcus radiotolerans (strain ATCC BAA-149 / DSM 14245 / SRS30216)</name>
    <dbReference type="NCBI Taxonomy" id="266940"/>
    <lineage>
        <taxon>Bacteria</taxon>
        <taxon>Bacillati</taxon>
        <taxon>Actinomycetota</taxon>
        <taxon>Actinomycetes</taxon>
        <taxon>Kineosporiales</taxon>
        <taxon>Kineosporiaceae</taxon>
        <taxon>Kineococcus</taxon>
    </lineage>
</organism>
<feature type="compositionally biased region" description="Low complexity" evidence="1">
    <location>
        <begin position="972"/>
        <end position="995"/>
    </location>
</feature>
<geneLocation type="plasmid" evidence="2 3">
    <name>pKRAD01</name>
</geneLocation>
<dbReference type="SUPFAM" id="SSF52540">
    <property type="entry name" value="P-loop containing nucleoside triphosphate hydrolases"/>
    <property type="match status" value="1"/>
</dbReference>
<dbReference type="Pfam" id="PF12846">
    <property type="entry name" value="AAA_10"/>
    <property type="match status" value="1"/>
</dbReference>
<evidence type="ECO:0000256" key="1">
    <source>
        <dbReference type="SAM" id="MobiDB-lite"/>
    </source>
</evidence>
<dbReference type="KEGG" id="kra:Krad_4631"/>
<dbReference type="InterPro" id="IPR027417">
    <property type="entry name" value="P-loop_NTPase"/>
</dbReference>
<dbReference type="Proteomes" id="UP000001116">
    <property type="component" value="Plasmid pKRAD01"/>
</dbReference>
<feature type="region of interest" description="Disordered" evidence="1">
    <location>
        <begin position="862"/>
        <end position="1028"/>
    </location>
</feature>
<evidence type="ECO:0000313" key="3">
    <source>
        <dbReference type="Proteomes" id="UP000001116"/>
    </source>
</evidence>
<feature type="compositionally biased region" description="Polar residues" evidence="1">
    <location>
        <begin position="862"/>
        <end position="871"/>
    </location>
</feature>
<dbReference type="RefSeq" id="WP_012001932.1">
    <property type="nucleotide sequence ID" value="NC_009806.1"/>
</dbReference>
<protein>
    <submittedName>
        <fullName evidence="2">Uncharacterized protein</fullName>
    </submittedName>
</protein>
<accession>A6WH01</accession>
<dbReference type="AlphaFoldDB" id="A6WH01"/>
<keyword evidence="3" id="KW-1185">Reference proteome</keyword>